<evidence type="ECO:0000313" key="2">
    <source>
        <dbReference type="Proteomes" id="UP001431181"/>
    </source>
</evidence>
<proteinExistence type="predicted"/>
<organism evidence="1 2">
    <name type="scientific">Marinomonas rhodophyticola</name>
    <dbReference type="NCBI Taxonomy" id="2992803"/>
    <lineage>
        <taxon>Bacteria</taxon>
        <taxon>Pseudomonadati</taxon>
        <taxon>Pseudomonadota</taxon>
        <taxon>Gammaproteobacteria</taxon>
        <taxon>Oceanospirillales</taxon>
        <taxon>Oceanospirillaceae</taxon>
        <taxon>Marinomonas</taxon>
    </lineage>
</organism>
<reference evidence="1" key="1">
    <citation type="submission" date="2022-11" db="EMBL/GenBank/DDBJ databases">
        <title>Marinomonas sp. nov., isolated from marine algae.</title>
        <authorList>
            <person name="Choi D.G."/>
            <person name="Kim J.M."/>
            <person name="Lee J.K."/>
            <person name="Baek J.H."/>
            <person name="Jeon C.O."/>
        </authorList>
    </citation>
    <scope>NUCLEOTIDE SEQUENCE</scope>
    <source>
        <strain evidence="1">KJ51-3</strain>
    </source>
</reference>
<dbReference type="EMBL" id="JAPEUL010000007">
    <property type="protein sequence ID" value="MCW4629446.1"/>
    <property type="molecule type" value="Genomic_DNA"/>
</dbReference>
<name>A0ABT3KGZ7_9GAMM</name>
<protein>
    <submittedName>
        <fullName evidence="1">Uncharacterized protein</fullName>
    </submittedName>
</protein>
<evidence type="ECO:0000313" key="1">
    <source>
        <dbReference type="EMBL" id="MCW4629446.1"/>
    </source>
</evidence>
<dbReference type="RefSeq" id="WP_265218643.1">
    <property type="nucleotide sequence ID" value="NZ_JAPEUL010000007.1"/>
</dbReference>
<comment type="caution">
    <text evidence="1">The sequence shown here is derived from an EMBL/GenBank/DDBJ whole genome shotgun (WGS) entry which is preliminary data.</text>
</comment>
<sequence>MSTKLKLEQLSVHLSHESFRIIEDYTDSLNLVRKREVINLLDSYIEALSENIRKNDSSGLLRDFKHIRTHLCQNFVRLTVLNKLNHLYNVTKALIEKGAIASISPLPDKPNTTSTYETYKNQVLPIEFLSKVKKKTLSSDEIFYDTLSRTCSTEIAQRLKEHVYQFKYVKLHRRPLNIFLNFISAEHPRWYENPIIIEESLRKFRNNLLKNLSRQTAYGQFQHVKNSIIVLRDHDLIPKETDFPDNLRRCTKTEKARLDNPILCATNIYDEREKELFKSTTFFIKDLSSEIEYNLKLLLKEARKIVFEGYRNYKDQKRLISISEKKNFLSILSLKS</sequence>
<keyword evidence="2" id="KW-1185">Reference proteome</keyword>
<accession>A0ABT3KGZ7</accession>
<gene>
    <name evidence="1" type="ORF">ONZ52_10910</name>
</gene>
<dbReference type="Proteomes" id="UP001431181">
    <property type="component" value="Unassembled WGS sequence"/>
</dbReference>